<sequence length="265" mass="29413">MIPQFYTSRPEWPERIEALVEQVGRVGAFEERSGQALELRRANRVGSVHSSTAIEGNRLSLAQVEAVADGLPVRAAPREVLEVENALAAYEALADLDPWNVADLLRAHRLLTVGLQPEAGEFRTVEVEIVNAEGGVIHTGSRAEKVPRLMAELLEWGGSSGDHPVVVSSAVHFLIEHIHPFRDGNGRVGRLWQTLILSHWRPLFAWMPTETLIRRNQAAYYLALQASREPEIDAAHFIDFMLRVIAESLAEYEAQLRAPIAGEPA</sequence>
<dbReference type="RefSeq" id="WP_084189449.1">
    <property type="nucleotide sequence ID" value="NZ_FQZG01000024.1"/>
</dbReference>
<dbReference type="Gene3D" id="1.10.3290.10">
    <property type="entry name" value="Fido-like domain"/>
    <property type="match status" value="1"/>
</dbReference>
<feature type="site" description="Important for autoinhibition of adenylyltransferase activity" evidence="3">
    <location>
        <position position="55"/>
    </location>
</feature>
<dbReference type="PANTHER" id="PTHR13504">
    <property type="entry name" value="FIDO DOMAIN-CONTAINING PROTEIN DDB_G0283145"/>
    <property type="match status" value="1"/>
</dbReference>
<dbReference type="EMBL" id="FQZG01000024">
    <property type="protein sequence ID" value="SHJ04994.1"/>
    <property type="molecule type" value="Genomic_DNA"/>
</dbReference>
<reference evidence="6" key="1">
    <citation type="submission" date="2016-11" db="EMBL/GenBank/DDBJ databases">
        <authorList>
            <person name="Varghese N."/>
            <person name="Submissions S."/>
        </authorList>
    </citation>
    <scope>NUCLEOTIDE SEQUENCE [LARGE SCALE GENOMIC DNA]</scope>
    <source>
        <strain evidence="6">DSM 12906</strain>
    </source>
</reference>
<evidence type="ECO:0000256" key="3">
    <source>
        <dbReference type="PIRSR" id="PIRSR640198-3"/>
    </source>
</evidence>
<keyword evidence="2" id="KW-0067">ATP-binding</keyword>
<keyword evidence="6" id="KW-1185">Reference proteome</keyword>
<feature type="active site" evidence="1">
    <location>
        <position position="179"/>
    </location>
</feature>
<gene>
    <name evidence="5" type="ORF">SAMN02745244_01617</name>
</gene>
<evidence type="ECO:0000259" key="4">
    <source>
        <dbReference type="PROSITE" id="PS51459"/>
    </source>
</evidence>
<dbReference type="OrthoDB" id="9813719at2"/>
<organism evidence="5 6">
    <name type="scientific">Tessaracoccus bendigoensis DSM 12906</name>
    <dbReference type="NCBI Taxonomy" id="1123357"/>
    <lineage>
        <taxon>Bacteria</taxon>
        <taxon>Bacillati</taxon>
        <taxon>Actinomycetota</taxon>
        <taxon>Actinomycetes</taxon>
        <taxon>Propionibacteriales</taxon>
        <taxon>Propionibacteriaceae</taxon>
        <taxon>Tessaracoccus</taxon>
    </lineage>
</organism>
<accession>A0A1M6G503</accession>
<proteinExistence type="predicted"/>
<dbReference type="PROSITE" id="PS51459">
    <property type="entry name" value="FIDO"/>
    <property type="match status" value="1"/>
</dbReference>
<dbReference type="STRING" id="1123357.SAMN02745244_01617"/>
<evidence type="ECO:0000256" key="1">
    <source>
        <dbReference type="PIRSR" id="PIRSR640198-1"/>
    </source>
</evidence>
<dbReference type="InterPro" id="IPR003812">
    <property type="entry name" value="Fido"/>
</dbReference>
<evidence type="ECO:0000313" key="6">
    <source>
        <dbReference type="Proteomes" id="UP000184512"/>
    </source>
</evidence>
<keyword evidence="2" id="KW-0547">Nucleotide-binding</keyword>
<feature type="domain" description="Fido" evidence="4">
    <location>
        <begin position="99"/>
        <end position="243"/>
    </location>
</feature>
<evidence type="ECO:0000256" key="2">
    <source>
        <dbReference type="PIRSR" id="PIRSR640198-2"/>
    </source>
</evidence>
<dbReference type="PANTHER" id="PTHR13504:SF38">
    <property type="entry name" value="FIDO DOMAIN-CONTAINING PROTEIN"/>
    <property type="match status" value="1"/>
</dbReference>
<evidence type="ECO:0000313" key="5">
    <source>
        <dbReference type="EMBL" id="SHJ04994.1"/>
    </source>
</evidence>
<dbReference type="Proteomes" id="UP000184512">
    <property type="component" value="Unassembled WGS sequence"/>
</dbReference>
<feature type="binding site" evidence="2">
    <location>
        <begin position="183"/>
        <end position="190"/>
    </location>
    <ligand>
        <name>ATP</name>
        <dbReference type="ChEBI" id="CHEBI:30616"/>
    </ligand>
</feature>
<dbReference type="Pfam" id="PF02661">
    <property type="entry name" value="Fic"/>
    <property type="match status" value="1"/>
</dbReference>
<name>A0A1M6G503_9ACTN</name>
<dbReference type="SUPFAM" id="SSF140931">
    <property type="entry name" value="Fic-like"/>
    <property type="match status" value="1"/>
</dbReference>
<dbReference type="InterPro" id="IPR036597">
    <property type="entry name" value="Fido-like_dom_sf"/>
</dbReference>
<dbReference type="InterPro" id="IPR040198">
    <property type="entry name" value="Fido_containing"/>
</dbReference>
<dbReference type="GO" id="GO:0005524">
    <property type="term" value="F:ATP binding"/>
    <property type="evidence" value="ECO:0007669"/>
    <property type="project" value="UniProtKB-KW"/>
</dbReference>
<feature type="binding site" evidence="2">
    <location>
        <begin position="220"/>
        <end position="221"/>
    </location>
    <ligand>
        <name>ATP</name>
        <dbReference type="ChEBI" id="CHEBI:30616"/>
    </ligand>
</feature>
<protein>
    <submittedName>
        <fullName evidence="5">Fic family protein</fullName>
    </submittedName>
</protein>
<dbReference type="AlphaFoldDB" id="A0A1M6G503"/>